<evidence type="ECO:0000313" key="9">
    <source>
        <dbReference type="EMBL" id="PRQ34553.1"/>
    </source>
</evidence>
<protein>
    <recommendedName>
        <fullName evidence="6">RNA polymerase II C-terminal domain phosphatase-like</fullName>
        <ecNumber evidence="6">3.1.3.16</ecNumber>
    </recommendedName>
</protein>
<evidence type="ECO:0000256" key="1">
    <source>
        <dbReference type="ARBA" id="ARBA00004123"/>
    </source>
</evidence>
<evidence type="ECO:0000256" key="2">
    <source>
        <dbReference type="ARBA" id="ARBA00022801"/>
    </source>
</evidence>
<dbReference type="GO" id="GO:0008420">
    <property type="term" value="F:RNA polymerase II CTD heptapeptide repeat phosphatase activity"/>
    <property type="evidence" value="ECO:0007669"/>
    <property type="project" value="UniProtKB-UniRule"/>
</dbReference>
<dbReference type="EMBL" id="PDCK01000043">
    <property type="protein sequence ID" value="PRQ34553.1"/>
    <property type="molecule type" value="Genomic_DNA"/>
</dbReference>
<organism evidence="9 10">
    <name type="scientific">Rosa chinensis</name>
    <name type="common">China rose</name>
    <dbReference type="NCBI Taxonomy" id="74649"/>
    <lineage>
        <taxon>Eukaryota</taxon>
        <taxon>Viridiplantae</taxon>
        <taxon>Streptophyta</taxon>
        <taxon>Embryophyta</taxon>
        <taxon>Tracheophyta</taxon>
        <taxon>Spermatophyta</taxon>
        <taxon>Magnoliopsida</taxon>
        <taxon>eudicotyledons</taxon>
        <taxon>Gunneridae</taxon>
        <taxon>Pentapetalae</taxon>
        <taxon>rosids</taxon>
        <taxon>fabids</taxon>
        <taxon>Rosales</taxon>
        <taxon>Rosaceae</taxon>
        <taxon>Rosoideae</taxon>
        <taxon>Rosoideae incertae sedis</taxon>
        <taxon>Rosa</taxon>
    </lineage>
</organism>
<sequence length="281" mass="32757">MSRESSNDSPSGSSKALYSCYDDESENGISDRRKRHKVENSHGSSTTKNEIKDEDLEKINPQSHYYSNSSVGFDYIRERVRNHKDEIDRLRKANTNILLSCHKKLHLVIDLDHTLLNTTSLSDMSPEEEYLKTQTDYCLQNIDAFKYELPPKHKMTKLRPFVRTFLKEASNMFDMYIYTAGSRPYALKMVELLGKDYFGSRVISRDDFNDSSKMKCLELMHGKESAVLILDDNMDAWTRENQSNLILMRKYLFFKSKSAAYNRNFKTLSELKTDEIDELSQ</sequence>
<feature type="domain" description="FCP1 homology" evidence="8">
    <location>
        <begin position="100"/>
        <end position="271"/>
    </location>
</feature>
<dbReference type="NCBIfam" id="TIGR02250">
    <property type="entry name" value="FCP1_euk"/>
    <property type="match status" value="1"/>
</dbReference>
<reference evidence="9 10" key="1">
    <citation type="journal article" date="2018" name="Nat. Genet.">
        <title>The Rosa genome provides new insights in the design of modern roses.</title>
        <authorList>
            <person name="Bendahmane M."/>
        </authorList>
    </citation>
    <scope>NUCLEOTIDE SEQUENCE [LARGE SCALE GENOMIC DNA]</scope>
    <source>
        <strain evidence="10">cv. Old Blush</strain>
    </source>
</reference>
<dbReference type="InterPro" id="IPR023214">
    <property type="entry name" value="HAD_sf"/>
</dbReference>
<evidence type="ECO:0000259" key="8">
    <source>
        <dbReference type="PROSITE" id="PS50969"/>
    </source>
</evidence>
<dbReference type="SMART" id="SM00577">
    <property type="entry name" value="CPDc"/>
    <property type="match status" value="1"/>
</dbReference>
<accession>A0A2P6QK45</accession>
<gene>
    <name evidence="9" type="ORF">RchiOBHm_Chr5g0070281</name>
</gene>
<dbReference type="AlphaFoldDB" id="A0A2P6QK45"/>
<evidence type="ECO:0000256" key="7">
    <source>
        <dbReference type="SAM" id="MobiDB-lite"/>
    </source>
</evidence>
<evidence type="ECO:0000256" key="4">
    <source>
        <dbReference type="ARBA" id="ARBA00047761"/>
    </source>
</evidence>
<dbReference type="Gramene" id="PRQ34553">
    <property type="protein sequence ID" value="PRQ34553"/>
    <property type="gene ID" value="RchiOBHm_Chr5g0070281"/>
</dbReference>
<comment type="caution">
    <text evidence="9">The sequence shown here is derived from an EMBL/GenBank/DDBJ whole genome shotgun (WGS) entry which is preliminary data.</text>
</comment>
<comment type="catalytic activity">
    <reaction evidence="4 6">
        <text>O-phospho-L-seryl-[protein] + H2O = L-seryl-[protein] + phosphate</text>
        <dbReference type="Rhea" id="RHEA:20629"/>
        <dbReference type="Rhea" id="RHEA-COMP:9863"/>
        <dbReference type="Rhea" id="RHEA-COMP:11604"/>
        <dbReference type="ChEBI" id="CHEBI:15377"/>
        <dbReference type="ChEBI" id="CHEBI:29999"/>
        <dbReference type="ChEBI" id="CHEBI:43474"/>
        <dbReference type="ChEBI" id="CHEBI:83421"/>
        <dbReference type="EC" id="3.1.3.16"/>
    </reaction>
</comment>
<dbReference type="InterPro" id="IPR039189">
    <property type="entry name" value="Fcp1"/>
</dbReference>
<name>A0A2P6QK45_ROSCH</name>
<evidence type="ECO:0000256" key="6">
    <source>
        <dbReference type="RuleBase" id="RU366066"/>
    </source>
</evidence>
<dbReference type="InterPro" id="IPR036412">
    <property type="entry name" value="HAD-like_sf"/>
</dbReference>
<keyword evidence="2 6" id="KW-0378">Hydrolase</keyword>
<feature type="compositionally biased region" description="Basic and acidic residues" evidence="7">
    <location>
        <begin position="49"/>
        <end position="58"/>
    </location>
</feature>
<evidence type="ECO:0000256" key="3">
    <source>
        <dbReference type="ARBA" id="ARBA00023242"/>
    </source>
</evidence>
<dbReference type="InterPro" id="IPR004274">
    <property type="entry name" value="FCP1_dom"/>
</dbReference>
<feature type="compositionally biased region" description="Polar residues" evidence="7">
    <location>
        <begin position="7"/>
        <end position="16"/>
    </location>
</feature>
<keyword evidence="3 6" id="KW-0539">Nucleus</keyword>
<comment type="function">
    <text evidence="6">This promotes the activity of RNA polymerase II.</text>
</comment>
<dbReference type="Gene3D" id="3.40.50.1000">
    <property type="entry name" value="HAD superfamily/HAD-like"/>
    <property type="match status" value="1"/>
</dbReference>
<dbReference type="PANTHER" id="PTHR23081:SF36">
    <property type="entry name" value="RNA POLYMERASE II SUBUNIT A C-TERMINAL DOMAIN PHOSPHATASE"/>
    <property type="match status" value="1"/>
</dbReference>
<dbReference type="STRING" id="74649.A0A2P6QK45"/>
<dbReference type="InterPro" id="IPR011947">
    <property type="entry name" value="FCP1_euk"/>
</dbReference>
<dbReference type="CDD" id="cd07521">
    <property type="entry name" value="HAD_FCP1-like"/>
    <property type="match status" value="1"/>
</dbReference>
<comment type="subcellular location">
    <subcellularLocation>
        <location evidence="1 6">Nucleus</location>
    </subcellularLocation>
</comment>
<dbReference type="PANTHER" id="PTHR23081">
    <property type="entry name" value="RNA POLYMERASE II CTD PHOSPHATASE"/>
    <property type="match status" value="1"/>
</dbReference>
<comment type="catalytic activity">
    <reaction evidence="5 6">
        <text>O-phospho-L-threonyl-[protein] + H2O = L-threonyl-[protein] + phosphate</text>
        <dbReference type="Rhea" id="RHEA:47004"/>
        <dbReference type="Rhea" id="RHEA-COMP:11060"/>
        <dbReference type="Rhea" id="RHEA-COMP:11605"/>
        <dbReference type="ChEBI" id="CHEBI:15377"/>
        <dbReference type="ChEBI" id="CHEBI:30013"/>
        <dbReference type="ChEBI" id="CHEBI:43474"/>
        <dbReference type="ChEBI" id="CHEBI:61977"/>
        <dbReference type="EC" id="3.1.3.16"/>
    </reaction>
</comment>
<feature type="region of interest" description="Disordered" evidence="7">
    <location>
        <begin position="1"/>
        <end position="63"/>
    </location>
</feature>
<dbReference type="SUPFAM" id="SSF56784">
    <property type="entry name" value="HAD-like"/>
    <property type="match status" value="1"/>
</dbReference>
<proteinExistence type="predicted"/>
<dbReference type="OrthoDB" id="10249888at2759"/>
<keyword evidence="10" id="KW-1185">Reference proteome</keyword>
<evidence type="ECO:0000313" key="10">
    <source>
        <dbReference type="Proteomes" id="UP000238479"/>
    </source>
</evidence>
<dbReference type="EC" id="3.1.3.16" evidence="6"/>
<dbReference type="PROSITE" id="PS50969">
    <property type="entry name" value="FCP1"/>
    <property type="match status" value="1"/>
</dbReference>
<dbReference type="Pfam" id="PF03031">
    <property type="entry name" value="NIF"/>
    <property type="match status" value="1"/>
</dbReference>
<dbReference type="GO" id="GO:0005634">
    <property type="term" value="C:nucleus"/>
    <property type="evidence" value="ECO:0007669"/>
    <property type="project" value="UniProtKB-SubCell"/>
</dbReference>
<dbReference type="Proteomes" id="UP000238479">
    <property type="component" value="Chromosome 5"/>
</dbReference>
<evidence type="ECO:0000256" key="5">
    <source>
        <dbReference type="ARBA" id="ARBA00048336"/>
    </source>
</evidence>